<name>A0A5C5G5F3_9BASI</name>
<dbReference type="AlphaFoldDB" id="A0A5C5G5F3"/>
<dbReference type="InterPro" id="IPR004839">
    <property type="entry name" value="Aminotransferase_I/II_large"/>
</dbReference>
<reference evidence="7 8" key="1">
    <citation type="submission" date="2019-03" db="EMBL/GenBank/DDBJ databases">
        <title>Rhodosporidium diobovatum UCD-FST 08-225 genome sequencing, assembly, and annotation.</title>
        <authorList>
            <person name="Fakankun I.U."/>
            <person name="Fristensky B."/>
            <person name="Levin D.B."/>
        </authorList>
    </citation>
    <scope>NUCLEOTIDE SEQUENCE [LARGE SCALE GENOMIC DNA]</scope>
    <source>
        <strain evidence="7 8">UCD-FST 08-225</strain>
    </source>
</reference>
<dbReference type="SUPFAM" id="SSF53383">
    <property type="entry name" value="PLP-dependent transferases"/>
    <property type="match status" value="1"/>
</dbReference>
<dbReference type="InterPro" id="IPR050859">
    <property type="entry name" value="Class-I_PLP-dep_aminotransf"/>
</dbReference>
<comment type="similarity">
    <text evidence="2">Belongs to the class-I pyridoxal-phosphate-dependent aminotransferase family.</text>
</comment>
<dbReference type="GO" id="GO:0008483">
    <property type="term" value="F:transaminase activity"/>
    <property type="evidence" value="ECO:0007669"/>
    <property type="project" value="UniProtKB-KW"/>
</dbReference>
<dbReference type="InterPro" id="IPR015421">
    <property type="entry name" value="PyrdxlP-dep_Trfase_major"/>
</dbReference>
<evidence type="ECO:0000256" key="5">
    <source>
        <dbReference type="ARBA" id="ARBA00022898"/>
    </source>
</evidence>
<gene>
    <name evidence="7" type="ORF">DMC30DRAFT_444579</name>
</gene>
<comment type="cofactor">
    <cofactor evidence="1">
        <name>pyridoxal 5'-phosphate</name>
        <dbReference type="ChEBI" id="CHEBI:597326"/>
    </cofactor>
</comment>
<dbReference type="PANTHER" id="PTHR42790:SF19">
    <property type="entry name" value="KYNURENINE_ALPHA-AMINOADIPATE AMINOTRANSFERASE, MITOCHONDRIAL"/>
    <property type="match status" value="1"/>
</dbReference>
<keyword evidence="3" id="KW-0032">Aminotransferase</keyword>
<dbReference type="STRING" id="5288.A0A5C5G5F3"/>
<keyword evidence="8" id="KW-1185">Reference proteome</keyword>
<feature type="domain" description="Aminotransferase class I/classII large" evidence="6">
    <location>
        <begin position="78"/>
        <end position="422"/>
    </location>
</feature>
<organism evidence="7 8">
    <name type="scientific">Rhodotorula diobovata</name>
    <dbReference type="NCBI Taxonomy" id="5288"/>
    <lineage>
        <taxon>Eukaryota</taxon>
        <taxon>Fungi</taxon>
        <taxon>Dikarya</taxon>
        <taxon>Basidiomycota</taxon>
        <taxon>Pucciniomycotina</taxon>
        <taxon>Microbotryomycetes</taxon>
        <taxon>Sporidiobolales</taxon>
        <taxon>Sporidiobolaceae</taxon>
        <taxon>Rhodotorula</taxon>
    </lineage>
</organism>
<evidence type="ECO:0000313" key="8">
    <source>
        <dbReference type="Proteomes" id="UP000311382"/>
    </source>
</evidence>
<protein>
    <submittedName>
        <fullName evidence="7">Pyridoxal phosphate-dependent transferase</fullName>
    </submittedName>
</protein>
<evidence type="ECO:0000256" key="1">
    <source>
        <dbReference type="ARBA" id="ARBA00001933"/>
    </source>
</evidence>
<evidence type="ECO:0000259" key="6">
    <source>
        <dbReference type="Pfam" id="PF00155"/>
    </source>
</evidence>
<dbReference type="EMBL" id="SOZI01000014">
    <property type="protein sequence ID" value="TNY23191.1"/>
    <property type="molecule type" value="Genomic_DNA"/>
</dbReference>
<comment type="caution">
    <text evidence="7">The sequence shown here is derived from an EMBL/GenBank/DDBJ whole genome shotgun (WGS) entry which is preliminary data.</text>
</comment>
<dbReference type="Gene3D" id="3.40.640.10">
    <property type="entry name" value="Type I PLP-dependent aspartate aminotransferase-like (Major domain)"/>
    <property type="match status" value="1"/>
</dbReference>
<dbReference type="GO" id="GO:0030170">
    <property type="term" value="F:pyridoxal phosphate binding"/>
    <property type="evidence" value="ECO:0007669"/>
    <property type="project" value="InterPro"/>
</dbReference>
<proteinExistence type="inferred from homology"/>
<keyword evidence="5" id="KW-0663">Pyridoxal phosphate</keyword>
<evidence type="ECO:0000256" key="3">
    <source>
        <dbReference type="ARBA" id="ARBA00022576"/>
    </source>
</evidence>
<keyword evidence="4 7" id="KW-0808">Transferase</keyword>
<accession>A0A5C5G5F3</accession>
<evidence type="ECO:0000256" key="2">
    <source>
        <dbReference type="ARBA" id="ARBA00007441"/>
    </source>
</evidence>
<dbReference type="PANTHER" id="PTHR42790">
    <property type="entry name" value="AMINOTRANSFERASE"/>
    <property type="match status" value="1"/>
</dbReference>
<evidence type="ECO:0000256" key="4">
    <source>
        <dbReference type="ARBA" id="ARBA00022679"/>
    </source>
</evidence>
<evidence type="ECO:0000313" key="7">
    <source>
        <dbReference type="EMBL" id="TNY23191.1"/>
    </source>
</evidence>
<dbReference type="OrthoDB" id="691673at2759"/>
<dbReference type="Pfam" id="PF00155">
    <property type="entry name" value="Aminotran_1_2"/>
    <property type="match status" value="1"/>
</dbReference>
<dbReference type="GO" id="GO:1901605">
    <property type="term" value="P:alpha-amino acid metabolic process"/>
    <property type="evidence" value="ECO:0007669"/>
    <property type="project" value="TreeGrafter"/>
</dbReference>
<sequence>MAAEAPVNWSSLISDRGRRWEPSAIRGLFPLEKIPGMVSLLAGKPNADTFPFSAIKVDLKPIVPGDPVETLTVESDALNEALQYGATAGLPSLNKWIENLQEVRHKRVKDGSWRVSLGSGSQDLINKAFHSLVNDDDSILIESPVYSGTLGLLNRFQVNLIELPVDNEGLDPAKLEHALDNFSSLYPGKRFPRLLYTIPTGSNPTGATAPESRRQAVLALARKHNLVILEDDAYHFLSFDPTHLVPSYFELEAREGGKTGRVVRFDSFSKILSSGMRLGFVTGPKELLEVIDLHTANTNLQPSSTTQAMVLVLLNKWGLDGFLAHTRRVAAFYKDKRDMFERVAHKYLDGLATWVSPDAGMFLYLDLHLTKDGTPGDSSSLISTTAVQKGVLAVPGVGFLPNGGVSSHVRVSFSLATEEDAELGFQRLRECVLEARGDREDQ</sequence>
<dbReference type="Proteomes" id="UP000311382">
    <property type="component" value="Unassembled WGS sequence"/>
</dbReference>
<dbReference type="InterPro" id="IPR015424">
    <property type="entry name" value="PyrdxlP-dep_Trfase"/>
</dbReference>
<dbReference type="CDD" id="cd00609">
    <property type="entry name" value="AAT_like"/>
    <property type="match status" value="1"/>
</dbReference>